<sequence length="117" mass="13469">MEQSTHQVSSHLPLQQFVAGAVGELERLHYSRRSLGRYRAVWRHLIAFCHERSLGDEYSQDLVTQFCTAYQMRDGECLNSRQGWRRHIVFALKVLELALGCPSEALDTTVRASARTY</sequence>
<comment type="caution">
    <text evidence="1">The sequence shown here is derived from an EMBL/GenBank/DDBJ whole genome shotgun (WGS) entry which is preliminary data.</text>
</comment>
<gene>
    <name evidence="1" type="ORF">LMG23992_04065</name>
</gene>
<protein>
    <recommendedName>
        <fullName evidence="3">Integrase</fullName>
    </recommendedName>
</protein>
<accession>A0ABM8XHW2</accession>
<proteinExistence type="predicted"/>
<dbReference type="Proteomes" id="UP000727654">
    <property type="component" value="Unassembled WGS sequence"/>
</dbReference>
<evidence type="ECO:0000313" key="2">
    <source>
        <dbReference type="Proteomes" id="UP000727654"/>
    </source>
</evidence>
<dbReference type="EMBL" id="CAJZAI010000011">
    <property type="protein sequence ID" value="CAG9179750.1"/>
    <property type="molecule type" value="Genomic_DNA"/>
</dbReference>
<keyword evidence="2" id="KW-1185">Reference proteome</keyword>
<organism evidence="1 2">
    <name type="scientific">Cupriavidus laharis</name>
    <dbReference type="NCBI Taxonomy" id="151654"/>
    <lineage>
        <taxon>Bacteria</taxon>
        <taxon>Pseudomonadati</taxon>
        <taxon>Pseudomonadota</taxon>
        <taxon>Betaproteobacteria</taxon>
        <taxon>Burkholderiales</taxon>
        <taxon>Burkholderiaceae</taxon>
        <taxon>Cupriavidus</taxon>
    </lineage>
</organism>
<reference evidence="1 2" key="1">
    <citation type="submission" date="2021-08" db="EMBL/GenBank/DDBJ databases">
        <authorList>
            <person name="Peeters C."/>
        </authorList>
    </citation>
    <scope>NUCLEOTIDE SEQUENCE [LARGE SCALE GENOMIC DNA]</scope>
    <source>
        <strain evidence="1 2">LMG 23992</strain>
    </source>
</reference>
<evidence type="ECO:0008006" key="3">
    <source>
        <dbReference type="Google" id="ProtNLM"/>
    </source>
</evidence>
<name>A0ABM8XHW2_9BURK</name>
<evidence type="ECO:0000313" key="1">
    <source>
        <dbReference type="EMBL" id="CAG9179750.1"/>
    </source>
</evidence>
<dbReference type="RefSeq" id="WP_224081571.1">
    <property type="nucleotide sequence ID" value="NZ_CAJZAI010000011.1"/>
</dbReference>